<gene>
    <name evidence="1" type="ORF">Sradi_1577100</name>
</gene>
<proteinExistence type="predicted"/>
<name>A0AAW2U958_SESRA</name>
<dbReference type="EMBL" id="JACGWJ010000006">
    <property type="protein sequence ID" value="KAL0413754.1"/>
    <property type="molecule type" value="Genomic_DNA"/>
</dbReference>
<evidence type="ECO:0000313" key="1">
    <source>
        <dbReference type="EMBL" id="KAL0413754.1"/>
    </source>
</evidence>
<organism evidence="1">
    <name type="scientific">Sesamum radiatum</name>
    <name type="common">Black benniseed</name>
    <dbReference type="NCBI Taxonomy" id="300843"/>
    <lineage>
        <taxon>Eukaryota</taxon>
        <taxon>Viridiplantae</taxon>
        <taxon>Streptophyta</taxon>
        <taxon>Embryophyta</taxon>
        <taxon>Tracheophyta</taxon>
        <taxon>Spermatophyta</taxon>
        <taxon>Magnoliopsida</taxon>
        <taxon>eudicotyledons</taxon>
        <taxon>Gunneridae</taxon>
        <taxon>Pentapetalae</taxon>
        <taxon>asterids</taxon>
        <taxon>lamiids</taxon>
        <taxon>Lamiales</taxon>
        <taxon>Pedaliaceae</taxon>
        <taxon>Sesamum</taxon>
    </lineage>
</organism>
<reference evidence="1" key="1">
    <citation type="submission" date="2020-06" db="EMBL/GenBank/DDBJ databases">
        <authorList>
            <person name="Li T."/>
            <person name="Hu X."/>
            <person name="Zhang T."/>
            <person name="Song X."/>
            <person name="Zhang H."/>
            <person name="Dai N."/>
            <person name="Sheng W."/>
            <person name="Hou X."/>
            <person name="Wei L."/>
        </authorList>
    </citation>
    <scope>NUCLEOTIDE SEQUENCE</scope>
    <source>
        <strain evidence="1">G02</strain>
        <tissue evidence="1">Leaf</tissue>
    </source>
</reference>
<accession>A0AAW2U958</accession>
<protein>
    <submittedName>
        <fullName evidence="1">Uncharacterized protein</fullName>
    </submittedName>
</protein>
<reference evidence="1" key="2">
    <citation type="journal article" date="2024" name="Plant">
        <title>Genomic evolution and insights into agronomic trait innovations of Sesamum species.</title>
        <authorList>
            <person name="Miao H."/>
            <person name="Wang L."/>
            <person name="Qu L."/>
            <person name="Liu H."/>
            <person name="Sun Y."/>
            <person name="Le M."/>
            <person name="Wang Q."/>
            <person name="Wei S."/>
            <person name="Zheng Y."/>
            <person name="Lin W."/>
            <person name="Duan Y."/>
            <person name="Cao H."/>
            <person name="Xiong S."/>
            <person name="Wang X."/>
            <person name="Wei L."/>
            <person name="Li C."/>
            <person name="Ma Q."/>
            <person name="Ju M."/>
            <person name="Zhao R."/>
            <person name="Li G."/>
            <person name="Mu C."/>
            <person name="Tian Q."/>
            <person name="Mei H."/>
            <person name="Zhang T."/>
            <person name="Gao T."/>
            <person name="Zhang H."/>
        </authorList>
    </citation>
    <scope>NUCLEOTIDE SEQUENCE</scope>
    <source>
        <strain evidence="1">G02</strain>
    </source>
</reference>
<dbReference type="AlphaFoldDB" id="A0AAW2U958"/>
<comment type="caution">
    <text evidence="1">The sequence shown here is derived from an EMBL/GenBank/DDBJ whole genome shotgun (WGS) entry which is preliminary data.</text>
</comment>
<sequence length="76" mass="8065">MLPPPLSLGSFPPLMANPYEYPSLSRSTPWWLGSCGLCFYDAVPVWPDRSLATVILGCGPTSLCGLSGSANPEQPP</sequence>